<dbReference type="RefSeq" id="WP_301418554.1">
    <property type="nucleotide sequence ID" value="NZ_CP098023.1"/>
</dbReference>
<dbReference type="SUPFAM" id="SSF52540">
    <property type="entry name" value="P-loop containing nucleoside triphosphate hydrolases"/>
    <property type="match status" value="1"/>
</dbReference>
<organism evidence="8 9">
    <name type="scientific">Microbulbifer spongiae</name>
    <dbReference type="NCBI Taxonomy" id="2944933"/>
    <lineage>
        <taxon>Bacteria</taxon>
        <taxon>Pseudomonadati</taxon>
        <taxon>Pseudomonadota</taxon>
        <taxon>Gammaproteobacteria</taxon>
        <taxon>Cellvibrionales</taxon>
        <taxon>Microbulbiferaceae</taxon>
        <taxon>Microbulbifer</taxon>
    </lineage>
</organism>
<accession>A0ABY9EFR8</accession>
<protein>
    <submittedName>
        <fullName evidence="8">AAA domain-containing protein</fullName>
    </submittedName>
</protein>
<feature type="domain" description="DNA2/NAM7 helicase-like C-terminal" evidence="7">
    <location>
        <begin position="583"/>
        <end position="762"/>
    </location>
</feature>
<dbReference type="InterPro" id="IPR047187">
    <property type="entry name" value="SF1_C_Upf1"/>
</dbReference>
<evidence type="ECO:0000256" key="4">
    <source>
        <dbReference type="ARBA" id="ARBA00022806"/>
    </source>
</evidence>
<evidence type="ECO:0000313" key="9">
    <source>
        <dbReference type="Proteomes" id="UP001321520"/>
    </source>
</evidence>
<dbReference type="Pfam" id="PF13087">
    <property type="entry name" value="AAA_12"/>
    <property type="match status" value="1"/>
</dbReference>
<dbReference type="CDD" id="cd18808">
    <property type="entry name" value="SF1_C_Upf1"/>
    <property type="match status" value="1"/>
</dbReference>
<dbReference type="EMBL" id="CP098023">
    <property type="protein sequence ID" value="WKD51355.1"/>
    <property type="molecule type" value="Genomic_DNA"/>
</dbReference>
<keyword evidence="4" id="KW-0347">Helicase</keyword>
<evidence type="ECO:0000259" key="7">
    <source>
        <dbReference type="Pfam" id="PF13087"/>
    </source>
</evidence>
<evidence type="ECO:0000256" key="2">
    <source>
        <dbReference type="ARBA" id="ARBA00022741"/>
    </source>
</evidence>
<sequence>MRASLPVFVEYFRRCYLADSHDLSLSNIIRLPADRRLFLEEQDYLSSGELPRIPLISPVAAKLAQLADTYRKERRLVYACFFICGTLTTQGGFTSRRTLCSPLLYFPARIYREDDYFAEINTTDIHINLPLLRLILKPDIDPVVTNTFPLPRFPMDASQIADMGRWLQKYSLLAEVEELGRWPNFQPGTLVQERMKASQLGPVSAGALILADRSRGSRGVLHELVQLARARNLPAPLQIALGGEPAQVIESNSEPEMLPGLFSDAQKGALRNAARLPLSLVSGPPGTGKSFTIAAMAIDQMLHGNSVLVVSKTSEAIDVVRNKLQESYGLTEGYVHAGEQSFVRSLRARLDALLKEGVDLSEVSAAKLKRNLRATNQLLRKAERRFARALWLAKVLGPGRWVAWVLRIGAPLFGRDLRTEDLWDLQDIISQLRHSFERQAARYINAYRQEKLARLLSNERRSLASFHQALRARNSKTQAERFAQTNMQLVLQAYPVWLASLDELNEILPLSGGMFDLVIFDESTQCDIASALPALYRAKRAVVVGDGKQLRHVSFLPANQQQLLWKAVVQCGELPEVFSYRDQSLLDLVSDALDSQDAVTLLDEHYRSQPELIAFSNHAFYADRLKVMQARPGNSRAPALTFHRLEGRRARNGRNRVEKDWVISQLREHFNRYENAPLKPSVGVLSPFREQANYLADEVSRVFSPEKRRSFLVRVATPYGFQGEERDVMLLSMTIDNQSLRAATYLNRADMFNVAITRAKEQQRVAYSISLELLSSDHLLRRYVSYSHGAVCSYQEGDYSCKFARAVSVGLEAAGIRHWVDFPIAGRRIDIVCEHRGCVLGVDLIGYPGEYQQHFTIRNYKILHRAGIRVLPLPYLHWSRDKRECIARIIGVLRGEQCGKVETEAFTE</sequence>
<evidence type="ECO:0000256" key="1">
    <source>
        <dbReference type="ARBA" id="ARBA00007913"/>
    </source>
</evidence>
<dbReference type="InterPro" id="IPR050534">
    <property type="entry name" value="Coronavir_polyprotein_1ab"/>
</dbReference>
<dbReference type="PANTHER" id="PTHR43788:SF8">
    <property type="entry name" value="DNA-BINDING PROTEIN SMUBP-2"/>
    <property type="match status" value="1"/>
</dbReference>
<dbReference type="Pfam" id="PF13086">
    <property type="entry name" value="AAA_11"/>
    <property type="match status" value="1"/>
</dbReference>
<dbReference type="Proteomes" id="UP001321520">
    <property type="component" value="Chromosome"/>
</dbReference>
<keyword evidence="5" id="KW-0067">ATP-binding</keyword>
<dbReference type="PANTHER" id="PTHR43788">
    <property type="entry name" value="DNA2/NAM7 HELICASE FAMILY MEMBER"/>
    <property type="match status" value="1"/>
</dbReference>
<keyword evidence="3" id="KW-0378">Hydrolase</keyword>
<dbReference type="InterPro" id="IPR041677">
    <property type="entry name" value="DNA2/NAM7_AAA_11"/>
</dbReference>
<evidence type="ECO:0000259" key="6">
    <source>
        <dbReference type="Pfam" id="PF13086"/>
    </source>
</evidence>
<keyword evidence="9" id="KW-1185">Reference proteome</keyword>
<evidence type="ECO:0000313" key="8">
    <source>
        <dbReference type="EMBL" id="WKD51355.1"/>
    </source>
</evidence>
<gene>
    <name evidence="8" type="ORF">M8T91_08030</name>
</gene>
<evidence type="ECO:0000256" key="3">
    <source>
        <dbReference type="ARBA" id="ARBA00022801"/>
    </source>
</evidence>
<dbReference type="InterPro" id="IPR027417">
    <property type="entry name" value="P-loop_NTPase"/>
</dbReference>
<proteinExistence type="inferred from homology"/>
<dbReference type="Gene3D" id="3.40.50.300">
    <property type="entry name" value="P-loop containing nucleotide triphosphate hydrolases"/>
    <property type="match status" value="2"/>
</dbReference>
<keyword evidence="2" id="KW-0547">Nucleotide-binding</keyword>
<comment type="similarity">
    <text evidence="1">Belongs to the DNA2/NAM7 helicase family.</text>
</comment>
<dbReference type="InterPro" id="IPR041679">
    <property type="entry name" value="DNA2/NAM7-like_C"/>
</dbReference>
<evidence type="ECO:0000256" key="5">
    <source>
        <dbReference type="ARBA" id="ARBA00022840"/>
    </source>
</evidence>
<feature type="domain" description="DNA2/NAM7 helicase helicase" evidence="6">
    <location>
        <begin position="264"/>
        <end position="551"/>
    </location>
</feature>
<name>A0ABY9EFR8_9GAMM</name>
<reference evidence="8 9" key="1">
    <citation type="submission" date="2022-05" db="EMBL/GenBank/DDBJ databases">
        <title>Microbulbifer sp. nov., isolated from sponge.</title>
        <authorList>
            <person name="Gao L."/>
        </authorList>
    </citation>
    <scope>NUCLEOTIDE SEQUENCE [LARGE SCALE GENOMIC DNA]</scope>
    <source>
        <strain evidence="8 9">MI-G</strain>
    </source>
</reference>